<evidence type="ECO:0000313" key="3">
    <source>
        <dbReference type="EMBL" id="SEH03954.1"/>
    </source>
</evidence>
<gene>
    <name evidence="3" type="ORF">SAMN05444920_14924</name>
</gene>
<evidence type="ECO:0000313" key="4">
    <source>
        <dbReference type="Proteomes" id="UP000236732"/>
    </source>
</evidence>
<accession>A0A1H6F4P3</accession>
<feature type="coiled-coil region" evidence="1">
    <location>
        <begin position="5"/>
        <end position="46"/>
    </location>
</feature>
<name>A0A1H6F4P3_9ACTN</name>
<dbReference type="Proteomes" id="UP000236732">
    <property type="component" value="Unassembled WGS sequence"/>
</dbReference>
<keyword evidence="1" id="KW-0175">Coiled coil</keyword>
<evidence type="ECO:0000256" key="2">
    <source>
        <dbReference type="SAM" id="MobiDB-lite"/>
    </source>
</evidence>
<dbReference type="AlphaFoldDB" id="A0A1H6F4P3"/>
<evidence type="ECO:0000256" key="1">
    <source>
        <dbReference type="SAM" id="Coils"/>
    </source>
</evidence>
<sequence length="179" mass="19178">MGSLLEELARRQAEARQRIEELGRHLAEVQARLEAEEEGLSRLLIASEVVEEILSGQGRGAADPVVGSEDAGSADAGQNGLGSEAGVVRRGVVTVPPWRADLEPSVLPRAYRDVLEVLADTGRAMRAGKISAALGRGESAAAVEGLRGKLRRLVERGWLRQDEPGLFALTEPVARQITR</sequence>
<reference evidence="3 4" key="1">
    <citation type="submission" date="2016-10" db="EMBL/GenBank/DDBJ databases">
        <authorList>
            <person name="de Groot N.N."/>
        </authorList>
    </citation>
    <scope>NUCLEOTIDE SEQUENCE [LARGE SCALE GENOMIC DNA]</scope>
    <source>
        <strain evidence="3 4">CGMCC 4.7037</strain>
    </source>
</reference>
<keyword evidence="4" id="KW-1185">Reference proteome</keyword>
<organism evidence="3 4">
    <name type="scientific">Nonomuraea solani</name>
    <dbReference type="NCBI Taxonomy" id="1144553"/>
    <lineage>
        <taxon>Bacteria</taxon>
        <taxon>Bacillati</taxon>
        <taxon>Actinomycetota</taxon>
        <taxon>Actinomycetes</taxon>
        <taxon>Streptosporangiales</taxon>
        <taxon>Streptosporangiaceae</taxon>
        <taxon>Nonomuraea</taxon>
    </lineage>
</organism>
<protein>
    <submittedName>
        <fullName evidence="3">Uncharacterized protein</fullName>
    </submittedName>
</protein>
<proteinExistence type="predicted"/>
<dbReference type="EMBL" id="FNVT01000049">
    <property type="protein sequence ID" value="SEH03954.1"/>
    <property type="molecule type" value="Genomic_DNA"/>
</dbReference>
<feature type="region of interest" description="Disordered" evidence="2">
    <location>
        <begin position="59"/>
        <end position="82"/>
    </location>
</feature>